<dbReference type="Proteomes" id="UP001172101">
    <property type="component" value="Unassembled WGS sequence"/>
</dbReference>
<evidence type="ECO:0000313" key="1">
    <source>
        <dbReference type="EMBL" id="KAK0705924.1"/>
    </source>
</evidence>
<organism evidence="1 2">
    <name type="scientific">Lasiosphaeria miniovina</name>
    <dbReference type="NCBI Taxonomy" id="1954250"/>
    <lineage>
        <taxon>Eukaryota</taxon>
        <taxon>Fungi</taxon>
        <taxon>Dikarya</taxon>
        <taxon>Ascomycota</taxon>
        <taxon>Pezizomycotina</taxon>
        <taxon>Sordariomycetes</taxon>
        <taxon>Sordariomycetidae</taxon>
        <taxon>Sordariales</taxon>
        <taxon>Lasiosphaeriaceae</taxon>
        <taxon>Lasiosphaeria</taxon>
    </lineage>
</organism>
<dbReference type="RefSeq" id="XP_060291018.1">
    <property type="nucleotide sequence ID" value="XM_060445967.1"/>
</dbReference>
<gene>
    <name evidence="1" type="ORF">B0T26DRAFT_755488</name>
</gene>
<dbReference type="GeneID" id="85329237"/>
<name>A0AA39ZYR9_9PEZI</name>
<keyword evidence="2" id="KW-1185">Reference proteome</keyword>
<evidence type="ECO:0000313" key="2">
    <source>
        <dbReference type="Proteomes" id="UP001172101"/>
    </source>
</evidence>
<dbReference type="AlphaFoldDB" id="A0AA39ZYR9"/>
<dbReference type="EMBL" id="JAUIRO010000007">
    <property type="protein sequence ID" value="KAK0705924.1"/>
    <property type="molecule type" value="Genomic_DNA"/>
</dbReference>
<accession>A0AA39ZYR9</accession>
<reference evidence="1" key="1">
    <citation type="submission" date="2023-06" db="EMBL/GenBank/DDBJ databases">
        <title>Genome-scale phylogeny and comparative genomics of the fungal order Sordariales.</title>
        <authorList>
            <consortium name="Lawrence Berkeley National Laboratory"/>
            <person name="Hensen N."/>
            <person name="Bonometti L."/>
            <person name="Westerberg I."/>
            <person name="Brannstrom I.O."/>
            <person name="Guillou S."/>
            <person name="Cros-Aarteil S."/>
            <person name="Calhoun S."/>
            <person name="Haridas S."/>
            <person name="Kuo A."/>
            <person name="Mondo S."/>
            <person name="Pangilinan J."/>
            <person name="Riley R."/>
            <person name="LaButti K."/>
            <person name="Andreopoulos B."/>
            <person name="Lipzen A."/>
            <person name="Chen C."/>
            <person name="Yanf M."/>
            <person name="Daum C."/>
            <person name="Ng V."/>
            <person name="Clum A."/>
            <person name="Steindorff A."/>
            <person name="Ohm R."/>
            <person name="Martin F."/>
            <person name="Silar P."/>
            <person name="Natvig D."/>
            <person name="Lalanne C."/>
            <person name="Gautier V."/>
            <person name="Ament-velasquez S.L."/>
            <person name="Kruys A."/>
            <person name="Hutchinson M.I."/>
            <person name="Powell A.J."/>
            <person name="Barry K."/>
            <person name="Miller A.N."/>
            <person name="Grigoriev I.V."/>
            <person name="Debuchy R."/>
            <person name="Gladieux P."/>
            <person name="Thoren M.H."/>
            <person name="Johannesson H."/>
        </authorList>
    </citation>
    <scope>NUCLEOTIDE SEQUENCE</scope>
    <source>
        <strain evidence="1">SMH2392-1A</strain>
    </source>
</reference>
<protein>
    <submittedName>
        <fullName evidence="1">Uncharacterized protein</fullName>
    </submittedName>
</protein>
<sequence length="93" mass="11094">MSRRRVIVLSKPVELRDDKERQRKADEDDEFLADDNFDSKRKWIRTDLAEMFNLRRESELSFEKAETTAEDLLMLLDTLWTLAEDASDSDRVR</sequence>
<proteinExistence type="predicted"/>
<comment type="caution">
    <text evidence="1">The sequence shown here is derived from an EMBL/GenBank/DDBJ whole genome shotgun (WGS) entry which is preliminary data.</text>
</comment>